<evidence type="ECO:0000256" key="1">
    <source>
        <dbReference type="SAM" id="Phobius"/>
    </source>
</evidence>
<reference evidence="2 3" key="1">
    <citation type="submission" date="2024-09" db="EMBL/GenBank/DDBJ databases">
        <authorList>
            <person name="Sun Q."/>
            <person name="Mori K."/>
        </authorList>
    </citation>
    <scope>NUCLEOTIDE SEQUENCE [LARGE SCALE GENOMIC DNA]</scope>
    <source>
        <strain evidence="2 3">CCM 7538</strain>
    </source>
</reference>
<organism evidence="2 3">
    <name type="scientific">Gallibacterium melopsittaci</name>
    <dbReference type="NCBI Taxonomy" id="516063"/>
    <lineage>
        <taxon>Bacteria</taxon>
        <taxon>Pseudomonadati</taxon>
        <taxon>Pseudomonadota</taxon>
        <taxon>Gammaproteobacteria</taxon>
        <taxon>Pasteurellales</taxon>
        <taxon>Pasteurellaceae</taxon>
        <taxon>Gallibacterium</taxon>
    </lineage>
</organism>
<evidence type="ECO:0000313" key="3">
    <source>
        <dbReference type="Proteomes" id="UP001589769"/>
    </source>
</evidence>
<gene>
    <name evidence="2" type="ORF">ACFFHT_00330</name>
</gene>
<keyword evidence="1" id="KW-1133">Transmembrane helix</keyword>
<name>A0ABV6HT19_9PAST</name>
<proteinExistence type="predicted"/>
<accession>A0ABV6HT19</accession>
<dbReference type="RefSeq" id="WP_382372380.1">
    <property type="nucleotide sequence ID" value="NZ_JBHLWA010000001.1"/>
</dbReference>
<feature type="transmembrane region" description="Helical" evidence="1">
    <location>
        <begin position="38"/>
        <end position="65"/>
    </location>
</feature>
<feature type="transmembrane region" description="Helical" evidence="1">
    <location>
        <begin position="6"/>
        <end position="26"/>
    </location>
</feature>
<evidence type="ECO:0000313" key="2">
    <source>
        <dbReference type="EMBL" id="MFC0322021.1"/>
    </source>
</evidence>
<sequence>MSDFVWSYMVVPLAVIGLILVVLMFLSSYNTARAQVSAFLLPGIVALFGLALALFFGSTIFEFIFP</sequence>
<dbReference type="Proteomes" id="UP001589769">
    <property type="component" value="Unassembled WGS sequence"/>
</dbReference>
<protein>
    <submittedName>
        <fullName evidence="2">Uncharacterized protein</fullName>
    </submittedName>
</protein>
<comment type="caution">
    <text evidence="2">The sequence shown here is derived from an EMBL/GenBank/DDBJ whole genome shotgun (WGS) entry which is preliminary data.</text>
</comment>
<keyword evidence="3" id="KW-1185">Reference proteome</keyword>
<keyword evidence="1" id="KW-0812">Transmembrane</keyword>
<keyword evidence="1" id="KW-0472">Membrane</keyword>
<dbReference type="EMBL" id="JBHLWA010000001">
    <property type="protein sequence ID" value="MFC0322021.1"/>
    <property type="molecule type" value="Genomic_DNA"/>
</dbReference>